<evidence type="ECO:0000313" key="4">
    <source>
        <dbReference type="Proteomes" id="UP000179807"/>
    </source>
</evidence>
<organism evidence="3 4">
    <name type="scientific">Tritrichomonas foetus</name>
    <dbReference type="NCBI Taxonomy" id="1144522"/>
    <lineage>
        <taxon>Eukaryota</taxon>
        <taxon>Metamonada</taxon>
        <taxon>Parabasalia</taxon>
        <taxon>Tritrichomonadida</taxon>
        <taxon>Tritrichomonadidae</taxon>
        <taxon>Tritrichomonas</taxon>
    </lineage>
</organism>
<proteinExistence type="predicted"/>
<dbReference type="RefSeq" id="XP_068358927.1">
    <property type="nucleotide sequence ID" value="XM_068504918.1"/>
</dbReference>
<dbReference type="GeneID" id="94839622"/>
<comment type="subcellular location">
    <subcellularLocation>
        <location evidence="1">Nucleus</location>
    </subcellularLocation>
</comment>
<keyword evidence="4" id="KW-1185">Reference proteome</keyword>
<evidence type="ECO:0000256" key="2">
    <source>
        <dbReference type="ARBA" id="ARBA00023242"/>
    </source>
</evidence>
<dbReference type="OrthoDB" id="10513270at2759"/>
<dbReference type="PANTHER" id="PTHR13213:SF2">
    <property type="entry name" value="MYB-BINDING PROTEIN 1A"/>
    <property type="match status" value="1"/>
</dbReference>
<dbReference type="AlphaFoldDB" id="A0A1J4K345"/>
<dbReference type="Proteomes" id="UP000179807">
    <property type="component" value="Unassembled WGS sequence"/>
</dbReference>
<dbReference type="GO" id="GO:0003677">
    <property type="term" value="F:DNA binding"/>
    <property type="evidence" value="ECO:0007669"/>
    <property type="project" value="InterPro"/>
</dbReference>
<dbReference type="GO" id="GO:0005730">
    <property type="term" value="C:nucleolus"/>
    <property type="evidence" value="ECO:0007669"/>
    <property type="project" value="InterPro"/>
</dbReference>
<name>A0A1J4K345_9EUKA</name>
<dbReference type="VEuPathDB" id="TrichDB:TRFO_26389"/>
<gene>
    <name evidence="3" type="ORF">TRFO_26389</name>
</gene>
<dbReference type="Pfam" id="PF04931">
    <property type="entry name" value="DNA_pol_phi"/>
    <property type="match status" value="1"/>
</dbReference>
<dbReference type="PANTHER" id="PTHR13213">
    <property type="entry name" value="MYB-BINDING PROTEIN 1A FAMILY MEMBER"/>
    <property type="match status" value="1"/>
</dbReference>
<keyword evidence="2" id="KW-0539">Nucleus</keyword>
<reference evidence="3" key="1">
    <citation type="submission" date="2016-10" db="EMBL/GenBank/DDBJ databases">
        <authorList>
            <person name="Benchimol M."/>
            <person name="Almeida L.G."/>
            <person name="Vasconcelos A.T."/>
            <person name="Perreira-Neves A."/>
            <person name="Rosa I.A."/>
            <person name="Tasca T."/>
            <person name="Bogo M.R."/>
            <person name="de Souza W."/>
        </authorList>
    </citation>
    <scope>NUCLEOTIDE SEQUENCE [LARGE SCALE GENOMIC DNA]</scope>
    <source>
        <strain evidence="3">K</strain>
    </source>
</reference>
<evidence type="ECO:0000313" key="3">
    <source>
        <dbReference type="EMBL" id="OHT05791.1"/>
    </source>
</evidence>
<dbReference type="GO" id="GO:0006355">
    <property type="term" value="P:regulation of DNA-templated transcription"/>
    <property type="evidence" value="ECO:0007669"/>
    <property type="project" value="InterPro"/>
</dbReference>
<protein>
    <submittedName>
        <fullName evidence="3">Uncharacterized protein</fullName>
    </submittedName>
</protein>
<dbReference type="EMBL" id="MLAK01000746">
    <property type="protein sequence ID" value="OHT05791.1"/>
    <property type="molecule type" value="Genomic_DNA"/>
</dbReference>
<accession>A0A1J4K345</accession>
<comment type="caution">
    <text evidence="3">The sequence shown here is derived from an EMBL/GenBank/DDBJ whole genome shotgun (WGS) entry which is preliminary data.</text>
</comment>
<dbReference type="InterPro" id="IPR007015">
    <property type="entry name" value="DNA_pol_V/MYBBP1A"/>
</dbReference>
<sequence>MMEEQSEPKTLISANDLVSLMSSIKHYSEIIDASDGEVLKHLKHLFQGLTSHDVNKRKGYVIAVNYLLNQYRDRIDEDEALNFIDSIKYGKDKQKTAIRTGVIAKILALTALIQSKIVHSGDKILYVINEIHSVSISRPLMAPFVHTVLAEIQKETNYQYLAETMELMKPNLDSFIFILKVANSCPPEFRQALPPSFHHSTYNEATAKNISGCAQATKQPWNSNVWKLIANETPEDQLLTFWPQLIGKQIRSTDPTGKTNISVIYIIKSILPTLKPSCYNIIISSTFIRMINSLIVKPVLQPQINDFLTFVVDLAKNKPENLPFILESFAHIDFRQPGGFEFHLKLYGLCNAKQLEESFEKVKNFGDLDLMNFKQRHASQKFSETAVSKFKLDTLRAVFISSAKFANPAFTLSVFNYISETWKDHLTILVSDIVQFDTNRVEGAATLPMLANEPEITSFEACYKLYSLCAGVSSSPSLNTLIAPEINNAAPSTDLILMAIQRVSDSVLIVHAFKTYLKGIIPHIPTQQLEQFFADYVPLSNTFSQATLDIFEVVIQNSNLNYNAIGPLFSLFCKTVTNIGGSIVQSVSKLIKIVLDKPPTNFQFPNVMNSIFGSFGGLSQKVLNQNQRIINKTFNRTMSSVIKAAMPLSANWHKVLVKHLDNALIDFAFKTNQHFDEDFFNAFLQLPDDIPHALFPILMKQLPNVKRIHRRILLLNMITTIFSTPKGVDVLLKYDKEFNNCVLSLLNEPFQSKEDEKKLTKFIISFTRWLQFMEKKRQSSSHVNIGDIRRKLTTIQNMAHDQLLTAIKQCLLALQRVEGQVHPKQRIYT</sequence>
<evidence type="ECO:0000256" key="1">
    <source>
        <dbReference type="ARBA" id="ARBA00004123"/>
    </source>
</evidence>